<gene>
    <name evidence="2" type="ORF">CI1B_40040</name>
</gene>
<reference evidence="2" key="1">
    <citation type="submission" date="2019-02" db="EMBL/GenBank/DDBJ databases">
        <authorList>
            <person name="Pothier F.J."/>
        </authorList>
    </citation>
    <scope>NUCLEOTIDE SEQUENCE</scope>
    <source>
        <strain evidence="2">CI-1B</strain>
    </source>
</reference>
<dbReference type="GO" id="GO:0051920">
    <property type="term" value="F:peroxiredoxin activity"/>
    <property type="evidence" value="ECO:0007669"/>
    <property type="project" value="InterPro"/>
</dbReference>
<protein>
    <recommendedName>
        <fullName evidence="1">Carboxymuconolactone decarboxylase-like domain-containing protein</fullName>
    </recommendedName>
</protein>
<dbReference type="EMBL" id="CAADFC020000016">
    <property type="protein sequence ID" value="VIO72360.1"/>
    <property type="molecule type" value="Genomic_DNA"/>
</dbReference>
<accession>A0A508TDG8</accession>
<dbReference type="Pfam" id="PF02627">
    <property type="entry name" value="CMD"/>
    <property type="match status" value="1"/>
</dbReference>
<dbReference type="PANTHER" id="PTHR34846">
    <property type="entry name" value="4-CARBOXYMUCONOLACTONE DECARBOXYLASE FAMILY PROTEIN (AFU_ORTHOLOGUE AFUA_6G11590)"/>
    <property type="match status" value="1"/>
</dbReference>
<evidence type="ECO:0000313" key="3">
    <source>
        <dbReference type="Proteomes" id="UP000328092"/>
    </source>
</evidence>
<dbReference type="OrthoDB" id="4704294at2"/>
<sequence length="185" mass="21055">MRIEPIGPPYAPDVQALFDRLPASWLPPFKLFTVLARDERLLLRWTRAAVSYLEPSHVTVRQREVLLLRVTGRCRCAYEWGMRVHYFAKEAGLTDDQVYATVYGDHSDPGWSATDRLLIRLADELHDTVDVSDQLWADLKESFSDEAIMQLLMMAGYYRTVAYVANGLKLPLEPAVGQPFPAARS</sequence>
<dbReference type="InterPro" id="IPR003779">
    <property type="entry name" value="CMD-like"/>
</dbReference>
<dbReference type="PANTHER" id="PTHR34846:SF5">
    <property type="entry name" value="CARBOXYMUCONOLACTONE DECARBOXYLASE-LIKE DOMAIN-CONTAINING PROTEIN"/>
    <property type="match status" value="1"/>
</dbReference>
<dbReference type="Proteomes" id="UP000328092">
    <property type="component" value="Unassembled WGS sequence"/>
</dbReference>
<keyword evidence="3" id="KW-1185">Reference proteome</keyword>
<dbReference type="RefSeq" id="WP_139861269.1">
    <property type="nucleotide sequence ID" value="NZ_CAADFC020000016.1"/>
</dbReference>
<dbReference type="SUPFAM" id="SSF69118">
    <property type="entry name" value="AhpD-like"/>
    <property type="match status" value="1"/>
</dbReference>
<dbReference type="AlphaFoldDB" id="A0A508TDG8"/>
<name>A0A508TDG8_9BRAD</name>
<comment type="caution">
    <text evidence="2">The sequence shown here is derived from an EMBL/GenBank/DDBJ whole genome shotgun (WGS) entry which is preliminary data.</text>
</comment>
<evidence type="ECO:0000259" key="1">
    <source>
        <dbReference type="Pfam" id="PF02627"/>
    </source>
</evidence>
<dbReference type="Gene3D" id="1.20.1290.10">
    <property type="entry name" value="AhpD-like"/>
    <property type="match status" value="1"/>
</dbReference>
<dbReference type="InterPro" id="IPR029032">
    <property type="entry name" value="AhpD-like"/>
</dbReference>
<feature type="domain" description="Carboxymuconolactone decarboxylase-like" evidence="1">
    <location>
        <begin position="52"/>
        <end position="116"/>
    </location>
</feature>
<evidence type="ECO:0000313" key="2">
    <source>
        <dbReference type="EMBL" id="VIO72360.1"/>
    </source>
</evidence>
<organism evidence="2 3">
    <name type="scientific">Bradyrhizobium ivorense</name>
    <dbReference type="NCBI Taxonomy" id="2511166"/>
    <lineage>
        <taxon>Bacteria</taxon>
        <taxon>Pseudomonadati</taxon>
        <taxon>Pseudomonadota</taxon>
        <taxon>Alphaproteobacteria</taxon>
        <taxon>Hyphomicrobiales</taxon>
        <taxon>Nitrobacteraceae</taxon>
        <taxon>Bradyrhizobium</taxon>
    </lineage>
</organism>
<proteinExistence type="predicted"/>